<evidence type="ECO:0000313" key="2">
    <source>
        <dbReference type="EMBL" id="CAF9939782.1"/>
    </source>
</evidence>
<name>A0A8H3PFL0_9LECA</name>
<organism evidence="2 3">
    <name type="scientific">Heterodermia speciosa</name>
    <dbReference type="NCBI Taxonomy" id="116794"/>
    <lineage>
        <taxon>Eukaryota</taxon>
        <taxon>Fungi</taxon>
        <taxon>Dikarya</taxon>
        <taxon>Ascomycota</taxon>
        <taxon>Pezizomycotina</taxon>
        <taxon>Lecanoromycetes</taxon>
        <taxon>OSLEUM clade</taxon>
        <taxon>Lecanoromycetidae</taxon>
        <taxon>Caliciales</taxon>
        <taxon>Physciaceae</taxon>
        <taxon>Heterodermia</taxon>
    </lineage>
</organism>
<sequence>MAVNFSISPEKEASKLSFLQRQFFDKVPAVSRHDVNLAGKTAIITGSNAGLGLECARQLLDLGLSKLILAVRSEPRGQSALAELSRGRDLKPNAIEVWKLDLSSYDSVIKFAERAKSLEHLDLVILNAGIFKVTEAFHSGTGYEEDVQINYLSNALLISLLLPTLIAKKRSTTSTPGRIVLVSSDIAGWCNFPERTSSPLLPSFKHKMGKWDMAERYGTSKLLGQLFLVELSKRVDPTEALLTCCNPGMCYGSGLSQELPAVGRAAMWLLQRIVGRSCAVGARVYVHAAVTLGKEVHGQYVEDKTLHPLAPLIYKPEGQQLAASLFEETLQELDFAGVREELGGLSKASGKAWL</sequence>
<keyword evidence="1" id="KW-0560">Oxidoreductase</keyword>
<dbReference type="Gene3D" id="3.40.50.720">
    <property type="entry name" value="NAD(P)-binding Rossmann-like Domain"/>
    <property type="match status" value="1"/>
</dbReference>
<keyword evidence="3" id="KW-1185">Reference proteome</keyword>
<dbReference type="PANTHER" id="PTHR43157:SF31">
    <property type="entry name" value="PHOSPHATIDYLINOSITOL-GLYCAN BIOSYNTHESIS CLASS F PROTEIN"/>
    <property type="match status" value="1"/>
</dbReference>
<gene>
    <name evidence="2" type="ORF">HETSPECPRED_001893</name>
</gene>
<dbReference type="GO" id="GO:0016491">
    <property type="term" value="F:oxidoreductase activity"/>
    <property type="evidence" value="ECO:0007669"/>
    <property type="project" value="UniProtKB-KW"/>
</dbReference>
<comment type="caution">
    <text evidence="2">The sequence shown here is derived from an EMBL/GenBank/DDBJ whole genome shotgun (WGS) entry which is preliminary data.</text>
</comment>
<dbReference type="Pfam" id="PF00106">
    <property type="entry name" value="adh_short"/>
    <property type="match status" value="1"/>
</dbReference>
<evidence type="ECO:0000256" key="1">
    <source>
        <dbReference type="ARBA" id="ARBA00023002"/>
    </source>
</evidence>
<dbReference type="Proteomes" id="UP000664521">
    <property type="component" value="Unassembled WGS sequence"/>
</dbReference>
<dbReference type="InterPro" id="IPR002347">
    <property type="entry name" value="SDR_fam"/>
</dbReference>
<dbReference type="EMBL" id="CAJPDS010000137">
    <property type="protein sequence ID" value="CAF9939782.1"/>
    <property type="molecule type" value="Genomic_DNA"/>
</dbReference>
<dbReference type="AlphaFoldDB" id="A0A8H3PFL0"/>
<dbReference type="InterPro" id="IPR036291">
    <property type="entry name" value="NAD(P)-bd_dom_sf"/>
</dbReference>
<evidence type="ECO:0000313" key="3">
    <source>
        <dbReference type="Proteomes" id="UP000664521"/>
    </source>
</evidence>
<protein>
    <recommendedName>
        <fullName evidence="4">NAD(P)-binding protein</fullName>
    </recommendedName>
</protein>
<evidence type="ECO:0008006" key="4">
    <source>
        <dbReference type="Google" id="ProtNLM"/>
    </source>
</evidence>
<accession>A0A8H3PFL0</accession>
<dbReference type="SUPFAM" id="SSF51735">
    <property type="entry name" value="NAD(P)-binding Rossmann-fold domains"/>
    <property type="match status" value="1"/>
</dbReference>
<dbReference type="OrthoDB" id="542013at2759"/>
<reference evidence="2" key="1">
    <citation type="submission" date="2021-03" db="EMBL/GenBank/DDBJ databases">
        <authorList>
            <person name="Tagirdzhanova G."/>
        </authorList>
    </citation>
    <scope>NUCLEOTIDE SEQUENCE</scope>
</reference>
<dbReference type="PRINTS" id="PR00081">
    <property type="entry name" value="GDHRDH"/>
</dbReference>
<dbReference type="PANTHER" id="PTHR43157">
    <property type="entry name" value="PHOSPHATIDYLINOSITOL-GLYCAN BIOSYNTHESIS CLASS F PROTEIN-RELATED"/>
    <property type="match status" value="1"/>
</dbReference>
<proteinExistence type="predicted"/>